<comment type="subcellular location">
    <subcellularLocation>
        <location evidence="1">Cell membrane</location>
        <topology evidence="1">Multi-pass membrane protein</topology>
    </subcellularLocation>
</comment>
<dbReference type="PROSITE" id="PS50893">
    <property type="entry name" value="ABC_TRANSPORTER_2"/>
    <property type="match status" value="1"/>
</dbReference>
<dbReference type="Proteomes" id="UP000184290">
    <property type="component" value="Unassembled WGS sequence"/>
</dbReference>
<dbReference type="PROSITE" id="PS00211">
    <property type="entry name" value="ABC_TRANSPORTER_1"/>
    <property type="match status" value="1"/>
</dbReference>
<evidence type="ECO:0000256" key="4">
    <source>
        <dbReference type="ARBA" id="ARBA00022741"/>
    </source>
</evidence>
<dbReference type="InterPro" id="IPR003439">
    <property type="entry name" value="ABC_transporter-like_ATP-bd"/>
</dbReference>
<dbReference type="SMART" id="SM00382">
    <property type="entry name" value="AAA"/>
    <property type="match status" value="1"/>
</dbReference>
<keyword evidence="6 8" id="KW-1133">Transmembrane helix</keyword>
<dbReference type="InterPro" id="IPR011527">
    <property type="entry name" value="ABC1_TM_dom"/>
</dbReference>
<dbReference type="EMBL" id="FQZC01000002">
    <property type="protein sequence ID" value="SHI98939.1"/>
    <property type="molecule type" value="Genomic_DNA"/>
</dbReference>
<reference evidence="11 12" key="1">
    <citation type="submission" date="2016-11" db="EMBL/GenBank/DDBJ databases">
        <authorList>
            <person name="Varghese N."/>
            <person name="Submissions S."/>
        </authorList>
    </citation>
    <scope>NUCLEOTIDE SEQUENCE [LARGE SCALE GENOMIC DNA]</scope>
    <source>
        <strain evidence="11 12">DSM 21988</strain>
    </source>
</reference>
<keyword evidence="12" id="KW-1185">Reference proteome</keyword>
<dbReference type="SUPFAM" id="SSF52540">
    <property type="entry name" value="P-loop containing nucleoside triphosphate hydrolases"/>
    <property type="match status" value="1"/>
</dbReference>
<proteinExistence type="inferred from homology"/>
<comment type="caution">
    <text evidence="11">The sequence shown here is derived from an EMBL/GenBank/DDBJ whole genome shotgun (WGS) entry which is preliminary data.</text>
</comment>
<keyword evidence="5 11" id="KW-0067">ATP-binding</keyword>
<dbReference type="PANTHER" id="PTHR43394">
    <property type="entry name" value="ATP-DEPENDENT PERMEASE MDL1, MITOCHONDRIAL"/>
    <property type="match status" value="1"/>
</dbReference>
<evidence type="ECO:0000256" key="3">
    <source>
        <dbReference type="ARBA" id="ARBA00022692"/>
    </source>
</evidence>
<evidence type="ECO:0000259" key="9">
    <source>
        <dbReference type="PROSITE" id="PS50893"/>
    </source>
</evidence>
<dbReference type="InterPro" id="IPR003593">
    <property type="entry name" value="AAA+_ATPase"/>
</dbReference>
<dbReference type="GO" id="GO:0005524">
    <property type="term" value="F:ATP binding"/>
    <property type="evidence" value="ECO:0007669"/>
    <property type="project" value="UniProtKB-KW"/>
</dbReference>
<dbReference type="RefSeq" id="WP_060605817.1">
    <property type="nucleotide sequence ID" value="NZ_FQZC01000002.1"/>
</dbReference>
<evidence type="ECO:0000256" key="6">
    <source>
        <dbReference type="ARBA" id="ARBA00022989"/>
    </source>
</evidence>
<evidence type="ECO:0000313" key="11">
    <source>
        <dbReference type="EMBL" id="SHI98939.1"/>
    </source>
</evidence>
<evidence type="ECO:0000256" key="8">
    <source>
        <dbReference type="SAM" id="Phobius"/>
    </source>
</evidence>
<keyword evidence="4" id="KW-0547">Nucleotide-binding</keyword>
<organism evidence="11 12">
    <name type="scientific">Aureimonas altamirensis DSM 21988</name>
    <dbReference type="NCBI Taxonomy" id="1121026"/>
    <lineage>
        <taxon>Bacteria</taxon>
        <taxon>Pseudomonadati</taxon>
        <taxon>Pseudomonadota</taxon>
        <taxon>Alphaproteobacteria</taxon>
        <taxon>Hyphomicrobiales</taxon>
        <taxon>Aurantimonadaceae</taxon>
        <taxon>Aureimonas</taxon>
    </lineage>
</organism>
<protein>
    <submittedName>
        <fullName evidence="11">ATP-binding cassette, subfamily C, LapB</fullName>
    </submittedName>
</protein>
<evidence type="ECO:0000313" key="12">
    <source>
        <dbReference type="Proteomes" id="UP000184290"/>
    </source>
</evidence>
<evidence type="ECO:0000259" key="10">
    <source>
        <dbReference type="PROSITE" id="PS50929"/>
    </source>
</evidence>
<feature type="transmembrane region" description="Helical" evidence="8">
    <location>
        <begin position="174"/>
        <end position="199"/>
    </location>
</feature>
<dbReference type="InterPro" id="IPR017750">
    <property type="entry name" value="ATPase_T1SS"/>
</dbReference>
<evidence type="ECO:0000256" key="5">
    <source>
        <dbReference type="ARBA" id="ARBA00022840"/>
    </source>
</evidence>
<feature type="domain" description="ABC transmembrane type-1" evidence="10">
    <location>
        <begin position="177"/>
        <end position="455"/>
    </location>
</feature>
<feature type="transmembrane region" description="Helical" evidence="8">
    <location>
        <begin position="313"/>
        <end position="330"/>
    </location>
</feature>
<dbReference type="InterPro" id="IPR039421">
    <property type="entry name" value="Type_1_exporter"/>
</dbReference>
<gene>
    <name evidence="11" type="ORF">SAMN02745911_1333</name>
</gene>
<evidence type="ECO:0000256" key="7">
    <source>
        <dbReference type="ARBA" id="ARBA00023136"/>
    </source>
</evidence>
<accession>A0ABY1ID08</accession>
<sequence>MDGSGAPLSQTDGAAADASERACARWLDALQRIGRHYRLPSSPQGAMQAWHAHGDVPEQDRIDVLAQAFGLTARHVDPAAITVSDWHLPFVLQLDDGAIALVHSLAADGEAGAWLCADHALEGRFALDTLLARTRRLVLFRPARAVPDARVDAYIKPFRKNWLRRIILRDPASYGHVLIASLIANALGLAGILFSMQVYDRVVPAQSFNTLYVLFSGVLLAIGFDFLMRRARLGITDILGKQADLQMSDVVFGRALRVRNRARPTSTGAFIAQLRDVDQVREMLTSTTVTALADLPFFFLFAVIYWWLVGPLVLIPIGALIVLVLPGLLLQRRLRTYANEAMREASLRNAMLVEAVQGIEDIKSLQAEGRFQRQWNQLNAVTGEAQLRLRSITNGLNIWTQNVQTGVYAMTVFIGAPMVIAGDLTTGALVGASILGSRMLAPMGQLSQLAGRWQQARIAKAGLDQLMQMPVDHPEAETRIHRPRVEGRYRLKRAVFRYGDEAAPTVLTVKDMAIGKGERIAVLGRNGAGKSTLLLALSGLLDPSDGEILLDDLALHHIDPADVRRDVALVTQNARLFFGTLRDNITMGAPTADDAAIAKVLAMLGAQNFVRRLGKGLDHVVQEGGHGLSGGQKQLILLARQLIRDPSIVLLDEPTAAMDEATERHFIKEFDAWSAGRTVVIATHRMRVLELVDRLVVVENGQVALDDTKEKGLRKLVGMSKVVGPEAVAEGLRR</sequence>
<evidence type="ECO:0000256" key="2">
    <source>
        <dbReference type="ARBA" id="ARBA00005417"/>
    </source>
</evidence>
<dbReference type="Gene3D" id="1.20.1560.10">
    <property type="entry name" value="ABC transporter type 1, transmembrane domain"/>
    <property type="match status" value="1"/>
</dbReference>
<dbReference type="PROSITE" id="PS50929">
    <property type="entry name" value="ABC_TM1F"/>
    <property type="match status" value="1"/>
</dbReference>
<dbReference type="InterPro" id="IPR027417">
    <property type="entry name" value="P-loop_NTPase"/>
</dbReference>
<dbReference type="SUPFAM" id="SSF90123">
    <property type="entry name" value="ABC transporter transmembrane region"/>
    <property type="match status" value="1"/>
</dbReference>
<keyword evidence="7 8" id="KW-0472">Membrane</keyword>
<dbReference type="Pfam" id="PF00664">
    <property type="entry name" value="ABC_membrane"/>
    <property type="match status" value="1"/>
</dbReference>
<feature type="domain" description="ABC transporter" evidence="9">
    <location>
        <begin position="489"/>
        <end position="725"/>
    </location>
</feature>
<feature type="transmembrane region" description="Helical" evidence="8">
    <location>
        <begin position="211"/>
        <end position="228"/>
    </location>
</feature>
<dbReference type="CDD" id="cd18587">
    <property type="entry name" value="ABC_6TM_LapB_like"/>
    <property type="match status" value="1"/>
</dbReference>
<keyword evidence="3 8" id="KW-0812">Transmembrane</keyword>
<name>A0ABY1ID08_9HYPH</name>
<comment type="similarity">
    <text evidence="2">Belongs to the ABC transporter superfamily.</text>
</comment>
<dbReference type="PANTHER" id="PTHR43394:SF1">
    <property type="entry name" value="ATP-BINDING CASSETTE SUB-FAMILY B MEMBER 10, MITOCHONDRIAL"/>
    <property type="match status" value="1"/>
</dbReference>
<dbReference type="InterPro" id="IPR017871">
    <property type="entry name" value="ABC_transporter-like_CS"/>
</dbReference>
<evidence type="ECO:0000256" key="1">
    <source>
        <dbReference type="ARBA" id="ARBA00004651"/>
    </source>
</evidence>
<dbReference type="InterPro" id="IPR036640">
    <property type="entry name" value="ABC1_TM_sf"/>
</dbReference>
<dbReference type="Pfam" id="PF00005">
    <property type="entry name" value="ABC_tran"/>
    <property type="match status" value="1"/>
</dbReference>
<dbReference type="NCBIfam" id="TIGR03375">
    <property type="entry name" value="type_I_sec_LssB"/>
    <property type="match status" value="1"/>
</dbReference>
<dbReference type="Gene3D" id="3.40.50.300">
    <property type="entry name" value="P-loop containing nucleotide triphosphate hydrolases"/>
    <property type="match status" value="1"/>
</dbReference>